<dbReference type="Proteomes" id="UP000050795">
    <property type="component" value="Unassembled WGS sequence"/>
</dbReference>
<feature type="region of interest" description="Disordered" evidence="1">
    <location>
        <begin position="482"/>
        <end position="511"/>
    </location>
</feature>
<evidence type="ECO:0000313" key="3">
    <source>
        <dbReference type="WBParaSite" id="TREG1_116390.1"/>
    </source>
</evidence>
<name>A0AA85IS14_TRIRE</name>
<organism evidence="2 3">
    <name type="scientific">Trichobilharzia regenti</name>
    <name type="common">Nasal bird schistosome</name>
    <dbReference type="NCBI Taxonomy" id="157069"/>
    <lineage>
        <taxon>Eukaryota</taxon>
        <taxon>Metazoa</taxon>
        <taxon>Spiralia</taxon>
        <taxon>Lophotrochozoa</taxon>
        <taxon>Platyhelminthes</taxon>
        <taxon>Trematoda</taxon>
        <taxon>Digenea</taxon>
        <taxon>Strigeidida</taxon>
        <taxon>Schistosomatoidea</taxon>
        <taxon>Schistosomatidae</taxon>
        <taxon>Trichobilharzia</taxon>
    </lineage>
</organism>
<reference evidence="2" key="1">
    <citation type="submission" date="2022-06" db="EMBL/GenBank/DDBJ databases">
        <authorList>
            <person name="Berger JAMES D."/>
            <person name="Berger JAMES D."/>
        </authorList>
    </citation>
    <scope>NUCLEOTIDE SEQUENCE [LARGE SCALE GENOMIC DNA]</scope>
</reference>
<evidence type="ECO:0000256" key="1">
    <source>
        <dbReference type="SAM" id="MobiDB-lite"/>
    </source>
</evidence>
<accession>A0AA85IS14</accession>
<feature type="compositionally biased region" description="Basic and acidic residues" evidence="1">
    <location>
        <begin position="486"/>
        <end position="498"/>
    </location>
</feature>
<feature type="compositionally biased region" description="Low complexity" evidence="1">
    <location>
        <begin position="224"/>
        <end position="237"/>
    </location>
</feature>
<sequence>MIISSMGWSDCTQGICMLSLLWRRKHSQQKNVVDRNNAAASSDRRIKTTYAPFNRSNNLLQKPPNDSEFQIDRTAEPKVHNQDEKIQKDKIVEDKHNPIEMAQSPQHRWCSRKLMIMTSFQEIDSDHYTIESNMDADTVHLLSLTTPKLLNQNGGKEGVSMLNRIEYSEIHPLVIEKSEVIVNKNTLTDEEANQQPEISNKTPRRMMTMMKSRALKKLPTGNNLLSSRPSMRQSMPSKPLSTIKPTIISAPSILVKENYPNFLNSTFHRRIRDKILKTEVLRGAATPEQTKDLQIELESQLDCDINQRVNRPRVNYQTPKKLDDIDNRSWLKAAHLLGKPLDKSAYFILRIRKRHKSTKTTTTTKLGFKQNRNNRLGRRLTKSLGCIRKQIQLPYGKMYDFGINTSTPAMTPTTTIRPTSELKNRTHQISQESILQRINTPEKLVKMYAAAAYRLYTYPNNGDVDNNLDDLIIWTYEEENMNESEESTRNQDHNEDNKNNSGSSNSNTTNNKKTNLFLTLIPINYYYHPHGDQNQPATINAQNKLKKSPSLTDIILQGIDWKGDLLISRGLHVRSIFEQDEEQFLDQLITLKRLELLTRLEECESTRYYDEMKCQQNDTQKSVDQIGKRYDHQIPLNLKLPHSNLPPLMINKSIEQKQNMKDVIVHSIKNFEHLHIPHRIYTQKRNILPTQRVLYKMRSSNKIIPIDNRNAVLEYSEVNTNNPATKLITILPSINDDKKLKLTTGKKASKSLKYPRTMHK</sequence>
<proteinExistence type="predicted"/>
<reference evidence="3" key="2">
    <citation type="submission" date="2023-11" db="UniProtKB">
        <authorList>
            <consortium name="WormBaseParasite"/>
        </authorList>
    </citation>
    <scope>IDENTIFICATION</scope>
</reference>
<feature type="compositionally biased region" description="Low complexity" evidence="1">
    <location>
        <begin position="499"/>
        <end position="511"/>
    </location>
</feature>
<evidence type="ECO:0000313" key="2">
    <source>
        <dbReference type="Proteomes" id="UP000050795"/>
    </source>
</evidence>
<keyword evidence="2" id="KW-1185">Reference proteome</keyword>
<feature type="region of interest" description="Disordered" evidence="1">
    <location>
        <begin position="220"/>
        <end position="242"/>
    </location>
</feature>
<dbReference type="WBParaSite" id="TREG1_116390.1">
    <property type="protein sequence ID" value="TREG1_116390.1"/>
    <property type="gene ID" value="TREG1_116390"/>
</dbReference>
<dbReference type="AlphaFoldDB" id="A0AA85IS14"/>
<protein>
    <submittedName>
        <fullName evidence="3">Uncharacterized protein</fullName>
    </submittedName>
</protein>